<keyword evidence="3" id="KW-1185">Reference proteome</keyword>
<gene>
    <name evidence="2" type="ORF">KQI86_15345</name>
</gene>
<evidence type="ECO:0000259" key="1">
    <source>
        <dbReference type="PROSITE" id="PS50883"/>
    </source>
</evidence>
<feature type="domain" description="EAL" evidence="1">
    <location>
        <begin position="24"/>
        <end position="275"/>
    </location>
</feature>
<dbReference type="InterPro" id="IPR001633">
    <property type="entry name" value="EAL_dom"/>
</dbReference>
<protein>
    <submittedName>
        <fullName evidence="2">EAL domain-containing protein</fullName>
    </submittedName>
</protein>
<evidence type="ECO:0000313" key="2">
    <source>
        <dbReference type="EMBL" id="MBU5485694.1"/>
    </source>
</evidence>
<dbReference type="EMBL" id="JAHLQF010000004">
    <property type="protein sequence ID" value="MBU5485694.1"/>
    <property type="molecule type" value="Genomic_DNA"/>
</dbReference>
<dbReference type="PROSITE" id="PS50883">
    <property type="entry name" value="EAL"/>
    <property type="match status" value="1"/>
</dbReference>
<name>A0ABS6EMU5_9CLOT</name>
<proteinExistence type="predicted"/>
<sequence length="275" mass="31957">METYLQSDNYAQIHQDKLLQESWERNIIKNIKIGLLKEEFQVYYQPQIELKSKKIVGIEALLRWENSNFENIPPNKIISLAEKSSLIFEVSNYIMKKACYEANEFLDIELIDIDLAVNISSREFENLNFVSWISGILNETGLSAERLEIEITETTAVKNIDWTVKLLNDIKKMGIKIALDDFGTGYSSFKYLNILPIDIIKIDKYFIDKIQVDRKQQIIVSKIIEMAHSLGLKVIGEGVESLEELQILREFNCDEVQGYYFSKPINKEDLKQLMI</sequence>
<dbReference type="Pfam" id="PF00563">
    <property type="entry name" value="EAL"/>
    <property type="match status" value="1"/>
</dbReference>
<organism evidence="2 3">
    <name type="scientific">Clostridium mobile</name>
    <dbReference type="NCBI Taxonomy" id="2841512"/>
    <lineage>
        <taxon>Bacteria</taxon>
        <taxon>Bacillati</taxon>
        <taxon>Bacillota</taxon>
        <taxon>Clostridia</taxon>
        <taxon>Eubacteriales</taxon>
        <taxon>Clostridiaceae</taxon>
        <taxon>Clostridium</taxon>
    </lineage>
</organism>
<dbReference type="PANTHER" id="PTHR33121:SF71">
    <property type="entry name" value="OXYGEN SENSOR PROTEIN DOSP"/>
    <property type="match status" value="1"/>
</dbReference>
<evidence type="ECO:0000313" key="3">
    <source>
        <dbReference type="Proteomes" id="UP000726170"/>
    </source>
</evidence>
<dbReference type="PANTHER" id="PTHR33121">
    <property type="entry name" value="CYCLIC DI-GMP PHOSPHODIESTERASE PDEF"/>
    <property type="match status" value="1"/>
</dbReference>
<dbReference type="CDD" id="cd01948">
    <property type="entry name" value="EAL"/>
    <property type="match status" value="1"/>
</dbReference>
<accession>A0ABS6EMU5</accession>
<dbReference type="InterPro" id="IPR050706">
    <property type="entry name" value="Cyclic-di-GMP_PDE-like"/>
</dbReference>
<comment type="caution">
    <text evidence="2">The sequence shown here is derived from an EMBL/GenBank/DDBJ whole genome shotgun (WGS) entry which is preliminary data.</text>
</comment>
<reference evidence="2 3" key="1">
    <citation type="submission" date="2021-06" db="EMBL/GenBank/DDBJ databases">
        <authorList>
            <person name="Sun Q."/>
            <person name="Li D."/>
        </authorList>
    </citation>
    <scope>NUCLEOTIDE SEQUENCE [LARGE SCALE GENOMIC DNA]</scope>
    <source>
        <strain evidence="2 3">MSJ-11</strain>
    </source>
</reference>
<dbReference type="SMART" id="SM00052">
    <property type="entry name" value="EAL"/>
    <property type="match status" value="1"/>
</dbReference>
<dbReference type="RefSeq" id="WP_216440269.1">
    <property type="nucleotide sequence ID" value="NZ_JAHLQF010000004.1"/>
</dbReference>
<dbReference type="Proteomes" id="UP000726170">
    <property type="component" value="Unassembled WGS sequence"/>
</dbReference>